<reference evidence="1 2" key="1">
    <citation type="submission" date="2011-12" db="EMBL/GenBank/DDBJ databases">
        <title>The Genome Sequence of Prevotella micans F0438.</title>
        <authorList>
            <consortium name="The Broad Institute Genome Sequencing Platform"/>
            <person name="Earl A."/>
            <person name="Ward D."/>
            <person name="Feldgarden M."/>
            <person name="Gevers D."/>
            <person name="Izard J."/>
            <person name="Baranova O.V."/>
            <person name="Blanton J.M."/>
            <person name="Wade W.G."/>
            <person name="Dewhirst F.E."/>
            <person name="Young S.K."/>
            <person name="Zeng Q."/>
            <person name="Gargeya S."/>
            <person name="Fitzgerald M."/>
            <person name="Haas B."/>
            <person name="Abouelleil A."/>
            <person name="Alvarado L."/>
            <person name="Arachchi H.M."/>
            <person name="Berlin A."/>
            <person name="Chapman S.B."/>
            <person name="Gearin G."/>
            <person name="Goldberg J."/>
            <person name="Griggs A."/>
            <person name="Gujja S."/>
            <person name="Hansen M."/>
            <person name="Heiman D."/>
            <person name="Howarth C."/>
            <person name="Larimer J."/>
            <person name="Lui A."/>
            <person name="MacDonald P.J.P."/>
            <person name="McCowen C."/>
            <person name="Montmayeur A."/>
            <person name="Murphy C."/>
            <person name="Neiman D."/>
            <person name="Pearson M."/>
            <person name="Priest M."/>
            <person name="Roberts A."/>
            <person name="Saif S."/>
            <person name="Shea T."/>
            <person name="Sisk P."/>
            <person name="Stolte C."/>
            <person name="Sykes S."/>
            <person name="Wortman J."/>
            <person name="Nusbaum C."/>
            <person name="Birren B."/>
        </authorList>
    </citation>
    <scope>NUCLEOTIDE SEQUENCE [LARGE SCALE GENOMIC DNA]</scope>
    <source>
        <strain evidence="1 2">F0438</strain>
    </source>
</reference>
<dbReference type="EMBL" id="AGWK01000034">
    <property type="protein sequence ID" value="EHO70320.1"/>
    <property type="molecule type" value="Genomic_DNA"/>
</dbReference>
<sequence length="44" mass="5206">MQTKLPINSFVEPFVTVGNRVYRDHLKNITLYIRIKLNDYHSGN</sequence>
<name>H1Q2N7_9BACT</name>
<gene>
    <name evidence="1" type="ORF">HMPREF9140_01175</name>
</gene>
<dbReference type="Proteomes" id="UP000016023">
    <property type="component" value="Unassembled WGS sequence"/>
</dbReference>
<evidence type="ECO:0000313" key="2">
    <source>
        <dbReference type="Proteomes" id="UP000016023"/>
    </source>
</evidence>
<protein>
    <submittedName>
        <fullName evidence="1">Uncharacterized protein</fullName>
    </submittedName>
</protein>
<dbReference type="AlphaFoldDB" id="H1Q2N7"/>
<proteinExistence type="predicted"/>
<accession>H1Q2N7</accession>
<keyword evidence="2" id="KW-1185">Reference proteome</keyword>
<dbReference type="HOGENOM" id="CLU_3220175_0_0_10"/>
<dbReference type="STRING" id="883158.HMPREF9140_01175"/>
<evidence type="ECO:0000313" key="1">
    <source>
        <dbReference type="EMBL" id="EHO70320.1"/>
    </source>
</evidence>
<organism evidence="1 2">
    <name type="scientific">Prevotella micans F0438</name>
    <dbReference type="NCBI Taxonomy" id="883158"/>
    <lineage>
        <taxon>Bacteria</taxon>
        <taxon>Pseudomonadati</taxon>
        <taxon>Bacteroidota</taxon>
        <taxon>Bacteroidia</taxon>
        <taxon>Bacteroidales</taxon>
        <taxon>Prevotellaceae</taxon>
        <taxon>Prevotella</taxon>
    </lineage>
</organism>
<comment type="caution">
    <text evidence="1">The sequence shown here is derived from an EMBL/GenBank/DDBJ whole genome shotgun (WGS) entry which is preliminary data.</text>
</comment>